<accession>A0ABR8N4I2</accession>
<sequence length="172" mass="19639">MHPDPHHLNLGIRYAYISSPELYSGSEYFDIFSINCYEKECNAAVEEVYANVRMPVMVGEFHFGSIDRGLPATGIRGARDQENRGKAVRHYMEQAAALPYCLGVHHFQLNDQPYLGRFDGENYNIGLVDVCNREYVEVTGPLAEANKRLYLLRQGVEKPISEKVEYIPAIFY</sequence>
<protein>
    <recommendedName>
        <fullName evidence="3">Glycoside hydrolase family 2 catalytic domain-containing protein</fullName>
    </recommendedName>
</protein>
<evidence type="ECO:0000313" key="1">
    <source>
        <dbReference type="EMBL" id="MBD3921749.1"/>
    </source>
</evidence>
<name>A0ABR8N4I2_9BACL</name>
<proteinExistence type="predicted"/>
<dbReference type="Gene3D" id="3.20.20.80">
    <property type="entry name" value="Glycosidases"/>
    <property type="match status" value="1"/>
</dbReference>
<evidence type="ECO:0008006" key="3">
    <source>
        <dbReference type="Google" id="ProtNLM"/>
    </source>
</evidence>
<comment type="caution">
    <text evidence="1">The sequence shown here is derived from an EMBL/GenBank/DDBJ whole genome shotgun (WGS) entry which is preliminary data.</text>
</comment>
<keyword evidence="2" id="KW-1185">Reference proteome</keyword>
<dbReference type="EMBL" id="JACXZA010000006">
    <property type="protein sequence ID" value="MBD3921749.1"/>
    <property type="molecule type" value="Genomic_DNA"/>
</dbReference>
<dbReference type="InterPro" id="IPR017853">
    <property type="entry name" value="GH"/>
</dbReference>
<dbReference type="SUPFAM" id="SSF51445">
    <property type="entry name" value="(Trans)glycosidases"/>
    <property type="match status" value="1"/>
</dbReference>
<reference evidence="1 2" key="1">
    <citation type="submission" date="2020-09" db="EMBL/GenBank/DDBJ databases">
        <title>Paenibacillus sp. strain PR3 16S rRNA gene Genome sequencing and assembly.</title>
        <authorList>
            <person name="Kim J."/>
        </authorList>
    </citation>
    <scope>NUCLEOTIDE SEQUENCE [LARGE SCALE GENOMIC DNA]</scope>
    <source>
        <strain evidence="1 2">PR3</strain>
    </source>
</reference>
<evidence type="ECO:0000313" key="2">
    <source>
        <dbReference type="Proteomes" id="UP000609346"/>
    </source>
</evidence>
<organism evidence="1 2">
    <name type="scientific">Paenibacillus terricola</name>
    <dbReference type="NCBI Taxonomy" id="2763503"/>
    <lineage>
        <taxon>Bacteria</taxon>
        <taxon>Bacillati</taxon>
        <taxon>Bacillota</taxon>
        <taxon>Bacilli</taxon>
        <taxon>Bacillales</taxon>
        <taxon>Paenibacillaceae</taxon>
        <taxon>Paenibacillus</taxon>
    </lineage>
</organism>
<dbReference type="RefSeq" id="WP_224753916.1">
    <property type="nucleotide sequence ID" value="NZ_JACXZA010000006.1"/>
</dbReference>
<gene>
    <name evidence="1" type="ORF">H8B09_23505</name>
</gene>
<dbReference type="Proteomes" id="UP000609346">
    <property type="component" value="Unassembled WGS sequence"/>
</dbReference>